<dbReference type="PROSITE" id="PS00331">
    <property type="entry name" value="MALIC_ENZYMES"/>
    <property type="match status" value="1"/>
</dbReference>
<dbReference type="PANTHER" id="PTHR43237:SF4">
    <property type="entry name" value="NADP-DEPENDENT MALIC ENZYME"/>
    <property type="match status" value="1"/>
</dbReference>
<dbReference type="SUPFAM" id="SSF53223">
    <property type="entry name" value="Aminoacid dehydrogenase-like, N-terminal domain"/>
    <property type="match status" value="1"/>
</dbReference>
<accession>A0A0P7AYB2</accession>
<dbReference type="InterPro" id="IPR037062">
    <property type="entry name" value="Malic_N_dom_sf"/>
</dbReference>
<dbReference type="FunFam" id="3.40.50.10380:FF:000003">
    <property type="entry name" value="NADP-dependent malic enzyme"/>
    <property type="match status" value="1"/>
</dbReference>
<keyword evidence="14" id="KW-1185">Reference proteome</keyword>
<dbReference type="EMBL" id="LDJX01000005">
    <property type="protein sequence ID" value="KPM31353.1"/>
    <property type="molecule type" value="Genomic_DNA"/>
</dbReference>
<keyword evidence="10" id="KW-0521">NADP</keyword>
<dbReference type="InterPro" id="IPR012301">
    <property type="entry name" value="Malic_N_dom"/>
</dbReference>
<evidence type="ECO:0000259" key="12">
    <source>
        <dbReference type="SMART" id="SM01274"/>
    </source>
</evidence>
<protein>
    <submittedName>
        <fullName evidence="13">NAD-binding malic protein</fullName>
    </submittedName>
</protein>
<evidence type="ECO:0000259" key="11">
    <source>
        <dbReference type="SMART" id="SM00919"/>
    </source>
</evidence>
<evidence type="ECO:0000256" key="7">
    <source>
        <dbReference type="ARBA" id="ARBA00023268"/>
    </source>
</evidence>
<dbReference type="RefSeq" id="WP_054559655.1">
    <property type="nucleotide sequence ID" value="NZ_LDJX01000005.1"/>
</dbReference>
<organism evidence="13 14">
    <name type="scientific">Croceitalea dokdonensis DOKDO 023</name>
    <dbReference type="NCBI Taxonomy" id="1300341"/>
    <lineage>
        <taxon>Bacteria</taxon>
        <taxon>Pseudomonadati</taxon>
        <taxon>Bacteroidota</taxon>
        <taxon>Flavobacteriia</taxon>
        <taxon>Flavobacteriales</taxon>
        <taxon>Flavobacteriaceae</taxon>
        <taxon>Croceitalea</taxon>
    </lineage>
</organism>
<dbReference type="FunFam" id="3.40.50.720:FF:000095">
    <property type="entry name" value="NADP-dependent malic enzyme"/>
    <property type="match status" value="1"/>
</dbReference>
<dbReference type="GO" id="GO:0006108">
    <property type="term" value="P:malate metabolic process"/>
    <property type="evidence" value="ECO:0007669"/>
    <property type="project" value="InterPro"/>
</dbReference>
<sequence>MSKEKNRREALVYHAKPQPGKIKVVPTKPYATQRDLALAYSPGVAQPCLEIAKNKEEVYKYTAKGNVVAVISNGTAVLGLGNIGPEAAKPVMEGKSLLFKIFADIDGIDIELDTEDVDKFVETVKTIAPTFGGINLEDIKAPEAFEIERRLKEELDIPVMHDDQHGTAIISAAALLNALELIGKKMEDINIVVSGAGAAAISCTRLYQAFGAKREHIAMLDSKGVIRSDRENLSQQKAEFATDRDISTLEDAMKDADVFIGLSMADIVTPEMLLLMAKDPVVFAMANPNPEIEYGLACKTREDIIMATGRSDHPNQVNNVLGFPFIFRGALDVRATKINEEMKMAAVRALADLTKEPVPEQVNITYDTTRLTFGKNYIIPKPFDPRLIAKIPPAVAKAAMESGVAKAPIQDWKKYEEELLLRSGNDNKVVRMLHNRAKVNPKRIVFAEAELLDVLKAAQIVYEEGIATPILLGHKETILKLKQQLEFDADVEIIDPRSEDSKDIRTMYADKLWQQRKRKGETRYSARVNMGKRNYFGSMMVLTGDADGMISGYSRAYPKVLKPVFEVIGRANNVGKASTVNIMITERGPIFLADTSVNINPNAEELAEIAQMTANVASTFGFNPVVAMLSYSNFGSSNDADAKKVREAVRILHDQNPSLVVDGEIQTDFALDQELCYNNFPFSKLAGKKVNTFILPNLDAANITYKLMKGLNKASSIGPIMVGLRKSVHILQLGASVDEMVNMSAVAVIDAQEREKRKRAKASGN</sequence>
<dbReference type="STRING" id="1300341.I595_2620"/>
<feature type="binding site" evidence="9">
    <location>
        <position position="138"/>
    </location>
    <ligand>
        <name>a divalent metal cation</name>
        <dbReference type="ChEBI" id="CHEBI:60240"/>
    </ligand>
</feature>
<name>A0A0P7AYB2_9FLAO</name>
<dbReference type="Gene3D" id="3.40.50.720">
    <property type="entry name" value="NAD(P)-binding Rossmann-like Domain"/>
    <property type="match status" value="1"/>
</dbReference>
<dbReference type="Pfam" id="PF01515">
    <property type="entry name" value="PTA_PTB"/>
    <property type="match status" value="1"/>
</dbReference>
<evidence type="ECO:0000256" key="8">
    <source>
        <dbReference type="PIRSR" id="PIRSR036684-1"/>
    </source>
</evidence>
<dbReference type="Gene3D" id="3.40.50.10950">
    <property type="match status" value="1"/>
</dbReference>
<feature type="domain" description="Malic enzyme NAD-binding" evidence="11">
    <location>
        <begin position="164"/>
        <end position="400"/>
    </location>
</feature>
<dbReference type="GO" id="GO:0051287">
    <property type="term" value="F:NAD binding"/>
    <property type="evidence" value="ECO:0007669"/>
    <property type="project" value="InterPro"/>
</dbReference>
<feature type="binding site" evidence="10">
    <location>
        <position position="287"/>
    </location>
    <ligand>
        <name>a divalent metal cation</name>
        <dbReference type="ChEBI" id="CHEBI:60240"/>
    </ligand>
</feature>
<evidence type="ECO:0000256" key="2">
    <source>
        <dbReference type="ARBA" id="ARBA00001946"/>
    </source>
</evidence>
<keyword evidence="6" id="KW-0560">Oxidoreductase</keyword>
<dbReference type="InterPro" id="IPR042112">
    <property type="entry name" value="P_AcTrfase_dom2"/>
</dbReference>
<dbReference type="Gene3D" id="3.40.50.10750">
    <property type="entry name" value="Isocitrate/Isopropylmalate dehydrogenase-like"/>
    <property type="match status" value="1"/>
</dbReference>
<dbReference type="InterPro" id="IPR012188">
    <property type="entry name" value="ME_PTA"/>
</dbReference>
<dbReference type="InterPro" id="IPR046346">
    <property type="entry name" value="Aminoacid_DH-like_N_sf"/>
</dbReference>
<dbReference type="PIRSF" id="PIRSF036684">
    <property type="entry name" value="ME_PTA"/>
    <property type="match status" value="1"/>
</dbReference>
<evidence type="ECO:0000256" key="9">
    <source>
        <dbReference type="PIRSR" id="PIRSR036684-2"/>
    </source>
</evidence>
<comment type="similarity">
    <text evidence="4">In the C-terminal section; belongs to the phosphate acetyltransferase and butyryltransferase family.</text>
</comment>
<dbReference type="Proteomes" id="UP000050280">
    <property type="component" value="Unassembled WGS sequence"/>
</dbReference>
<dbReference type="AlphaFoldDB" id="A0A0P7AYB2"/>
<comment type="similarity">
    <text evidence="3">In the N-terminal section; belongs to the malic enzymes family.</text>
</comment>
<feature type="domain" description="Malic enzyme N-terminal" evidence="12">
    <location>
        <begin position="19"/>
        <end position="152"/>
    </location>
</feature>
<feature type="binding site" evidence="10">
    <location>
        <position position="163"/>
    </location>
    <ligand>
        <name>a divalent metal cation</name>
        <dbReference type="ChEBI" id="CHEBI:60240"/>
    </ligand>
</feature>
<evidence type="ECO:0000256" key="4">
    <source>
        <dbReference type="ARBA" id="ARBA00008756"/>
    </source>
</evidence>
<evidence type="ECO:0000313" key="14">
    <source>
        <dbReference type="Proteomes" id="UP000050280"/>
    </source>
</evidence>
<evidence type="ECO:0000256" key="10">
    <source>
        <dbReference type="PIRSR" id="PIRSR036684-3"/>
    </source>
</evidence>
<evidence type="ECO:0000256" key="3">
    <source>
        <dbReference type="ARBA" id="ARBA00007686"/>
    </source>
</evidence>
<keyword evidence="7" id="KW-0511">Multifunctional enzyme</keyword>
<dbReference type="Pfam" id="PF03949">
    <property type="entry name" value="Malic_M"/>
    <property type="match status" value="1"/>
</dbReference>
<dbReference type="GO" id="GO:0016746">
    <property type="term" value="F:acyltransferase activity"/>
    <property type="evidence" value="ECO:0007669"/>
    <property type="project" value="InterPro"/>
</dbReference>
<dbReference type="Gene3D" id="3.40.50.10380">
    <property type="entry name" value="Malic enzyme, N-terminal domain"/>
    <property type="match status" value="1"/>
</dbReference>
<dbReference type="GO" id="GO:0016616">
    <property type="term" value="F:oxidoreductase activity, acting on the CH-OH group of donors, NAD or NADP as acceptor"/>
    <property type="evidence" value="ECO:0007669"/>
    <property type="project" value="InterPro"/>
</dbReference>
<dbReference type="SMART" id="SM01274">
    <property type="entry name" value="malic"/>
    <property type="match status" value="1"/>
</dbReference>
<evidence type="ECO:0000313" key="13">
    <source>
        <dbReference type="EMBL" id="KPM31353.1"/>
    </source>
</evidence>
<feature type="active site" description="Proton acceptor" evidence="8">
    <location>
        <position position="95"/>
    </location>
</feature>
<dbReference type="PATRIC" id="fig|1300341.3.peg.2780"/>
<dbReference type="SMART" id="SM00919">
    <property type="entry name" value="Malic_M"/>
    <property type="match status" value="1"/>
</dbReference>
<dbReference type="OrthoDB" id="9805787at2"/>
<dbReference type="SUPFAM" id="SSF53659">
    <property type="entry name" value="Isocitrate/Isopropylmalate dehydrogenase-like"/>
    <property type="match status" value="1"/>
</dbReference>
<dbReference type="GO" id="GO:0046872">
    <property type="term" value="F:metal ion binding"/>
    <property type="evidence" value="ECO:0007669"/>
    <property type="project" value="UniProtKB-KW"/>
</dbReference>
<reference evidence="13 14" key="1">
    <citation type="submission" date="2015-09" db="EMBL/GenBank/DDBJ databases">
        <title>Genome sequence of the marine flavobacterium Croceitalea dokdonensis DOKDO 023 that contains proton- and sodium-pumping rhodopsins.</title>
        <authorList>
            <person name="Kwon S.-K."/>
            <person name="Lee H.K."/>
            <person name="Kwak M.-J."/>
            <person name="Kim J.F."/>
        </authorList>
    </citation>
    <scope>NUCLEOTIDE SEQUENCE [LARGE SCALE GENOMIC DNA]</scope>
    <source>
        <strain evidence="13 14">DOKDO 023</strain>
    </source>
</reference>
<dbReference type="PANTHER" id="PTHR43237">
    <property type="entry name" value="NADP-DEPENDENT MALIC ENZYME"/>
    <property type="match status" value="1"/>
</dbReference>
<dbReference type="InterPro" id="IPR015884">
    <property type="entry name" value="Malic_enzyme_CS"/>
</dbReference>
<dbReference type="InterPro" id="IPR042113">
    <property type="entry name" value="P_AcTrfase_dom1"/>
</dbReference>
<dbReference type="CDD" id="cd05311">
    <property type="entry name" value="NAD_bind_2_malic_enz"/>
    <property type="match status" value="1"/>
</dbReference>
<comment type="cofactor">
    <cofactor evidence="2">
        <name>Mg(2+)</name>
        <dbReference type="ChEBI" id="CHEBI:18420"/>
    </cofactor>
</comment>
<dbReference type="GO" id="GO:0004470">
    <property type="term" value="F:malic enzyme activity"/>
    <property type="evidence" value="ECO:0007669"/>
    <property type="project" value="InterPro"/>
</dbReference>
<dbReference type="Pfam" id="PF00390">
    <property type="entry name" value="malic"/>
    <property type="match status" value="1"/>
</dbReference>
<dbReference type="SUPFAM" id="SSF51735">
    <property type="entry name" value="NAD(P)-binding Rossmann-fold domains"/>
    <property type="match status" value="1"/>
</dbReference>
<evidence type="ECO:0000256" key="6">
    <source>
        <dbReference type="ARBA" id="ARBA00023002"/>
    </source>
</evidence>
<gene>
    <name evidence="13" type="ORF">I595_2620</name>
</gene>
<feature type="binding site" evidence="9">
    <location>
        <position position="137"/>
    </location>
    <ligand>
        <name>a divalent metal cation</name>
        <dbReference type="ChEBI" id="CHEBI:60240"/>
    </ligand>
</feature>
<comment type="caution">
    <text evidence="13">The sequence shown here is derived from an EMBL/GenBank/DDBJ whole genome shotgun (WGS) entry which is preliminary data.</text>
</comment>
<proteinExistence type="inferred from homology"/>
<comment type="cofactor">
    <cofactor evidence="1">
        <name>Mn(2+)</name>
        <dbReference type="ChEBI" id="CHEBI:29035"/>
    </cofactor>
</comment>
<dbReference type="InterPro" id="IPR045213">
    <property type="entry name" value="Malic_NAD-bd_bact_type"/>
</dbReference>
<evidence type="ECO:0000256" key="1">
    <source>
        <dbReference type="ARBA" id="ARBA00001936"/>
    </source>
</evidence>
<dbReference type="InterPro" id="IPR036291">
    <property type="entry name" value="NAD(P)-bd_dom_sf"/>
</dbReference>
<feature type="binding site" evidence="10">
    <location>
        <begin position="77"/>
        <end position="84"/>
    </location>
    <ligand>
        <name>NADP(+)</name>
        <dbReference type="ChEBI" id="CHEBI:58349"/>
    </ligand>
</feature>
<dbReference type="InterPro" id="IPR012302">
    <property type="entry name" value="Malic_NAD-bd"/>
</dbReference>
<dbReference type="InterPro" id="IPR051674">
    <property type="entry name" value="Malate_Decarboxylase"/>
</dbReference>
<evidence type="ECO:0000256" key="5">
    <source>
        <dbReference type="ARBA" id="ARBA00022723"/>
    </source>
</evidence>
<keyword evidence="5 9" id="KW-0479">Metal-binding</keyword>
<dbReference type="InterPro" id="IPR002505">
    <property type="entry name" value="PTA_PTB"/>
</dbReference>